<protein>
    <recommendedName>
        <fullName evidence="5">DUF4157 domain-containing protein</fullName>
    </recommendedName>
</protein>
<proteinExistence type="predicted"/>
<reference evidence="1 3" key="4">
    <citation type="journal article" date="2003" name="Mol. Microbiol.">
        <title>An integrated analysis of the genome of the hyperthermophilic archaeon Pyrococcus abyssi.</title>
        <authorList>
            <person name="Cohen G."/>
            <person name="Barbe V."/>
            <person name="Flament D."/>
            <person name="Galperin M."/>
            <person name="Heilig R."/>
            <person name="Ripp R."/>
            <person name="Lecompte O."/>
            <person name="Prieur D."/>
            <person name="Poch O."/>
            <person name="Quellerou J."/>
            <person name="Thierry J.C."/>
            <person name="Van der Oost J."/>
            <person name="Weissenbach J."/>
            <person name="Zivanovic Y."/>
            <person name="Forterre P."/>
        </authorList>
    </citation>
    <scope>NUCLEOTIDE SEQUENCE [LARGE SCALE GENOMIC DNA]</scope>
    <source>
        <strain evidence="3">GE5 / Orsay</strain>
        <strain evidence="1">Orsay</strain>
    </source>
</reference>
<dbReference type="Proteomes" id="UP000000810">
    <property type="component" value="Chromosome"/>
</dbReference>
<dbReference type="PATRIC" id="fig|272844.11.peg.242"/>
<evidence type="ECO:0000313" key="4">
    <source>
        <dbReference type="Proteomes" id="UP000009139"/>
    </source>
</evidence>
<dbReference type="STRING" id="272844.PAB2200"/>
<name>Q9V248_PYRAB</name>
<dbReference type="OrthoDB" id="85977at2157"/>
<evidence type="ECO:0000313" key="1">
    <source>
        <dbReference type="EMBL" id="CAB49150.1"/>
    </source>
</evidence>
<dbReference type="PIR" id="G75212">
    <property type="entry name" value="G75212"/>
</dbReference>
<dbReference type="HOGENOM" id="CLU_060689_0_0_2"/>
<dbReference type="eggNOG" id="arCOG02980">
    <property type="taxonomic scope" value="Archaea"/>
</dbReference>
<reference evidence="1" key="2">
    <citation type="journal article" date="2000" name="J. Mol. Biol.">
        <title>Archaeal homologs of eukaryotic methylation guide small nucleolar RNAs: lessons from the Pyrococcus genomes.</title>
        <authorList>
            <person name="Gaspin C."/>
            <person name="Cavaille J."/>
            <person name="Erauso G."/>
        </authorList>
    </citation>
    <scope>NUCLEOTIDE SEQUENCE</scope>
    <source>
        <strain evidence="1">Orsay</strain>
    </source>
</reference>
<gene>
    <name evidence="1" type="ordered locus">PAB2200</name>
</gene>
<dbReference type="Proteomes" id="UP000009139">
    <property type="component" value="Chromosome"/>
</dbReference>
<organism evidence="1 3">
    <name type="scientific">Pyrococcus abyssi (strain GE5 / Orsay)</name>
    <dbReference type="NCBI Taxonomy" id="272844"/>
    <lineage>
        <taxon>Archaea</taxon>
        <taxon>Methanobacteriati</taxon>
        <taxon>Methanobacteriota</taxon>
        <taxon>Thermococci</taxon>
        <taxon>Thermococcales</taxon>
        <taxon>Thermococcaceae</taxon>
        <taxon>Pyrococcus</taxon>
    </lineage>
</organism>
<dbReference type="EMBL" id="AJ248283">
    <property type="protein sequence ID" value="CAB49150.1"/>
    <property type="molecule type" value="Genomic_DNA"/>
</dbReference>
<evidence type="ECO:0000313" key="3">
    <source>
        <dbReference type="Proteomes" id="UP000000810"/>
    </source>
</evidence>
<accession>Q9V248</accession>
<sequence>MRSLVASLIIFILIFQSLSTISPVDDVLKKVKLIEREVESIRGIKPSESPKFIVITRRDALMLFSPYVPNEEMKIKELIYKVTFILPPQETLFKVERENTANWIAATVGNKVYVIRENFLKSGDIALRATAHELTHVLQRELIKKRPQEQTLDERLAFDALIEGDADLVADIFCEKNGIRIIKIENISRNNLYWSLNVFPYVFGDRFVRFLYSKGGWKLVNSAYKEPPTSTKVVMFPELYLQGWKPVQVKLNVTGVFNDTLGAYYVFLISWRINNWSEAMNIARHWMGDRIVVVNRSEVIWKVVFSSEDSAKKFEDTLKHLAMESNFARYEIWREDKTVFMKAQVKPPSS</sequence>
<dbReference type="RefSeq" id="WP_010867350.1">
    <property type="nucleotide sequence ID" value="NC_000868.1"/>
</dbReference>
<dbReference type="EMBL" id="HE613800">
    <property type="protein sequence ID" value="CCE69602.1"/>
    <property type="molecule type" value="Genomic_DNA"/>
</dbReference>
<reference evidence="1" key="1">
    <citation type="submission" date="1999-07" db="EMBL/GenBank/DDBJ databases">
        <authorList>
            <person name="Genoscope"/>
        </authorList>
    </citation>
    <scope>NUCLEOTIDE SEQUENCE</scope>
    <source>
        <strain evidence="1">Orsay</strain>
    </source>
</reference>
<dbReference type="AlphaFoldDB" id="Q9V248"/>
<evidence type="ECO:0008006" key="5">
    <source>
        <dbReference type="Google" id="ProtNLM"/>
    </source>
</evidence>
<reference evidence="2 4" key="5">
    <citation type="journal article" date="2012" name="Curr. Microbiol.">
        <title>Re-annotation of two hyperthermophilic archaea Pyrococcus abyssi GE5 and Pyrococcus furiosus DSM 3638.</title>
        <authorList>
            <person name="Gao J."/>
            <person name="Wang J."/>
        </authorList>
    </citation>
    <scope>GENOME REANNOTATION</scope>
    <source>
        <strain evidence="2">GE5</strain>
        <strain evidence="4">GE5 / Orsay</strain>
    </source>
</reference>
<evidence type="ECO:0000313" key="2">
    <source>
        <dbReference type="EMBL" id="CCE69602.1"/>
    </source>
</evidence>
<reference evidence="1" key="3">
    <citation type="journal article" date="2001" name="Genome Res.">
        <title>Genome evolution at the genus level: comparison of three complete genomes of hyperthermophilic archaea.</title>
        <authorList>
            <person name="Lecompte O."/>
            <person name="Ripp R."/>
            <person name="Puzos-Barbe V."/>
            <person name="Duprat S."/>
            <person name="Heilig R."/>
            <person name="Dietrich J."/>
            <person name="Thierry J.C."/>
            <person name="Poch O."/>
        </authorList>
    </citation>
    <scope>NUCLEOTIDE SEQUENCE</scope>
    <source>
        <strain evidence="1">Orsay</strain>
    </source>
</reference>
<keyword evidence="3" id="KW-1185">Reference proteome</keyword>
<dbReference type="KEGG" id="pab:PAB2200"/>